<feature type="compositionally biased region" description="Low complexity" evidence="1">
    <location>
        <begin position="125"/>
        <end position="142"/>
    </location>
</feature>
<comment type="caution">
    <text evidence="2">The sequence shown here is derived from an EMBL/GenBank/DDBJ whole genome shotgun (WGS) entry which is preliminary data.</text>
</comment>
<feature type="compositionally biased region" description="Pro residues" evidence="1">
    <location>
        <begin position="166"/>
        <end position="183"/>
    </location>
</feature>
<proteinExistence type="predicted"/>
<feature type="compositionally biased region" description="Low complexity" evidence="1">
    <location>
        <begin position="191"/>
        <end position="202"/>
    </location>
</feature>
<dbReference type="EMBL" id="JBAHYK010000960">
    <property type="protein sequence ID" value="KAL0570293.1"/>
    <property type="molecule type" value="Genomic_DNA"/>
</dbReference>
<feature type="compositionally biased region" description="Polar residues" evidence="1">
    <location>
        <begin position="210"/>
        <end position="224"/>
    </location>
</feature>
<feature type="compositionally biased region" description="Basic and acidic residues" evidence="1">
    <location>
        <begin position="110"/>
        <end position="120"/>
    </location>
</feature>
<keyword evidence="3" id="KW-1185">Reference proteome</keyword>
<accession>A0ABR3F4Y3</accession>
<reference evidence="2 3" key="1">
    <citation type="submission" date="2024-02" db="EMBL/GenBank/DDBJ databases">
        <title>A draft genome for the cacao thread blight pathogen Marasmius crinis-equi.</title>
        <authorList>
            <person name="Cohen S.P."/>
            <person name="Baruah I.K."/>
            <person name="Amoako-Attah I."/>
            <person name="Bukari Y."/>
            <person name="Meinhardt L.W."/>
            <person name="Bailey B.A."/>
        </authorList>
    </citation>
    <scope>NUCLEOTIDE SEQUENCE [LARGE SCALE GENOMIC DNA]</scope>
    <source>
        <strain evidence="2 3">GH-76</strain>
    </source>
</reference>
<dbReference type="Proteomes" id="UP001465976">
    <property type="component" value="Unassembled WGS sequence"/>
</dbReference>
<feature type="compositionally biased region" description="Low complexity" evidence="1">
    <location>
        <begin position="151"/>
        <end position="165"/>
    </location>
</feature>
<feature type="region of interest" description="Disordered" evidence="1">
    <location>
        <begin position="91"/>
        <end position="224"/>
    </location>
</feature>
<protein>
    <submittedName>
        <fullName evidence="2">Uncharacterized protein</fullName>
    </submittedName>
</protein>
<organism evidence="2 3">
    <name type="scientific">Marasmius crinis-equi</name>
    <dbReference type="NCBI Taxonomy" id="585013"/>
    <lineage>
        <taxon>Eukaryota</taxon>
        <taxon>Fungi</taxon>
        <taxon>Dikarya</taxon>
        <taxon>Basidiomycota</taxon>
        <taxon>Agaricomycotina</taxon>
        <taxon>Agaricomycetes</taxon>
        <taxon>Agaricomycetidae</taxon>
        <taxon>Agaricales</taxon>
        <taxon>Marasmiineae</taxon>
        <taxon>Marasmiaceae</taxon>
        <taxon>Marasmius</taxon>
    </lineage>
</organism>
<evidence type="ECO:0000313" key="3">
    <source>
        <dbReference type="Proteomes" id="UP001465976"/>
    </source>
</evidence>
<gene>
    <name evidence="2" type="ORF">V5O48_011670</name>
</gene>
<name>A0ABR3F4Y3_9AGAR</name>
<sequence>MEMIGIPLLVYAVHISRVPIATEPNTPPVAPAAMERTSRLIVLMRKYPHATYPSTVRMNSIVGKTMAGFCLKSAKDSEGTARKYEEMLATNAVPHAINKRHSNGTGGQESGERPQKRAKTECPMSTSTVSTAAATVTHATSSPRTETQNRSEPLPSSPVTSTTSSAPPPSSSISPYIPPPFPVPQLHEPTSVSVSNNPSSMSFFARPQEKTSSVGYPHSSDPSP</sequence>
<evidence type="ECO:0000256" key="1">
    <source>
        <dbReference type="SAM" id="MobiDB-lite"/>
    </source>
</evidence>
<evidence type="ECO:0000313" key="2">
    <source>
        <dbReference type="EMBL" id="KAL0570293.1"/>
    </source>
</evidence>